<feature type="transmembrane region" description="Helical" evidence="2">
    <location>
        <begin position="20"/>
        <end position="42"/>
    </location>
</feature>
<evidence type="ECO:0000313" key="3">
    <source>
        <dbReference type="EMBL" id="EFN51048.1"/>
    </source>
</evidence>
<proteinExistence type="predicted"/>
<dbReference type="AlphaFoldDB" id="E1ZT40"/>
<reference evidence="3 4" key="1">
    <citation type="journal article" date="2010" name="Plant Cell">
        <title>The Chlorella variabilis NC64A genome reveals adaptation to photosymbiosis, coevolution with viruses, and cryptic sex.</title>
        <authorList>
            <person name="Blanc G."/>
            <person name="Duncan G."/>
            <person name="Agarkova I."/>
            <person name="Borodovsky M."/>
            <person name="Gurnon J."/>
            <person name="Kuo A."/>
            <person name="Lindquist E."/>
            <person name="Lucas S."/>
            <person name="Pangilinan J."/>
            <person name="Polle J."/>
            <person name="Salamov A."/>
            <person name="Terry A."/>
            <person name="Yamada T."/>
            <person name="Dunigan D.D."/>
            <person name="Grigoriev I.V."/>
            <person name="Claverie J.M."/>
            <person name="Van Etten J.L."/>
        </authorList>
    </citation>
    <scope>NUCLEOTIDE SEQUENCE [LARGE SCALE GENOMIC DNA]</scope>
    <source>
        <strain evidence="3 4">NC64A</strain>
    </source>
</reference>
<evidence type="ECO:0000256" key="2">
    <source>
        <dbReference type="SAM" id="Phobius"/>
    </source>
</evidence>
<keyword evidence="2" id="KW-0812">Transmembrane</keyword>
<dbReference type="Proteomes" id="UP000008141">
    <property type="component" value="Unassembled WGS sequence"/>
</dbReference>
<dbReference type="GeneID" id="17350451"/>
<name>E1ZT40_CHLVA</name>
<gene>
    <name evidence="3" type="ORF">CHLNCDRAFT_141555</name>
</gene>
<keyword evidence="4" id="KW-1185">Reference proteome</keyword>
<feature type="compositionally biased region" description="Low complexity" evidence="1">
    <location>
        <begin position="171"/>
        <end position="180"/>
    </location>
</feature>
<dbReference type="RefSeq" id="XP_005843150.1">
    <property type="nucleotide sequence ID" value="XM_005843088.1"/>
</dbReference>
<evidence type="ECO:0000313" key="4">
    <source>
        <dbReference type="Proteomes" id="UP000008141"/>
    </source>
</evidence>
<sequence length="299" mass="30809">MRCERLLTDKDPAGRLPEFLRLWQLVVLLYTLLATLALWTLVQAPAGPLAVEGNPATATATGTLLTLLPLICAVAMSGCFLFLQRLTARRRRQRAAVPHGLECGLAGGFGTLQAAAPAGTCCSTACGAACPHHSGVDVICSPVSESGSYSSCTSASSSAAFYSRSSSSSLGGSASGGMPSPTGHVRSSGESAAQHQAAIHAACQVLLVEHQVENEYFLFVHKRLRPIKTRPEECHPSQPAGLLRELITNSFTFQHDPQLAAQLAAGIQAGAGGGSTRSPASAASLTFHAASAAGGMAAM</sequence>
<feature type="transmembrane region" description="Helical" evidence="2">
    <location>
        <begin position="62"/>
        <end position="83"/>
    </location>
</feature>
<keyword evidence="2" id="KW-0472">Membrane</keyword>
<keyword evidence="2" id="KW-1133">Transmembrane helix</keyword>
<organism evidence="4">
    <name type="scientific">Chlorella variabilis</name>
    <name type="common">Green alga</name>
    <dbReference type="NCBI Taxonomy" id="554065"/>
    <lineage>
        <taxon>Eukaryota</taxon>
        <taxon>Viridiplantae</taxon>
        <taxon>Chlorophyta</taxon>
        <taxon>core chlorophytes</taxon>
        <taxon>Trebouxiophyceae</taxon>
        <taxon>Chlorellales</taxon>
        <taxon>Chlorellaceae</taxon>
        <taxon>Chlorella clade</taxon>
        <taxon>Chlorella</taxon>
    </lineage>
</organism>
<dbReference type="OrthoDB" id="515694at2759"/>
<feature type="region of interest" description="Disordered" evidence="1">
    <location>
        <begin position="171"/>
        <end position="191"/>
    </location>
</feature>
<evidence type="ECO:0000256" key="1">
    <source>
        <dbReference type="SAM" id="MobiDB-lite"/>
    </source>
</evidence>
<accession>E1ZT40</accession>
<protein>
    <submittedName>
        <fullName evidence="3">Uncharacterized protein</fullName>
    </submittedName>
</protein>
<dbReference type="KEGG" id="cvr:CHLNCDRAFT_141555"/>
<dbReference type="EMBL" id="GL433869">
    <property type="protein sequence ID" value="EFN51048.1"/>
    <property type="molecule type" value="Genomic_DNA"/>
</dbReference>
<dbReference type="InParanoid" id="E1ZT40"/>